<proteinExistence type="predicted"/>
<feature type="transmembrane region" description="Helical" evidence="1">
    <location>
        <begin position="12"/>
        <end position="30"/>
    </location>
</feature>
<dbReference type="Proteomes" id="UP000094463">
    <property type="component" value="Chromosome"/>
</dbReference>
<gene>
    <name evidence="2" type="ORF">BBEV_2683</name>
</gene>
<keyword evidence="3" id="KW-1185">Reference proteome</keyword>
<keyword evidence="1" id="KW-1133">Transmembrane helix</keyword>
<organism evidence="2 3">
    <name type="scientific">Salisediminibacterium beveridgei</name>
    <dbReference type="NCBI Taxonomy" id="632773"/>
    <lineage>
        <taxon>Bacteria</taxon>
        <taxon>Bacillati</taxon>
        <taxon>Bacillota</taxon>
        <taxon>Bacilli</taxon>
        <taxon>Bacillales</taxon>
        <taxon>Bacillaceae</taxon>
        <taxon>Salisediminibacterium</taxon>
    </lineage>
</organism>
<sequence>MKWRKKGFWPIDSGYKFIIALILGIIPFFLDHQLSFVLLAIYLLISTFLYGARLKDMFKSMAAYLIIILFPYLFGLGMAAIVSAFSATDFGMVYGSFEDVTLRLIQLFLLWYATSLFFFSTGTEEIVGVFDFMLTPLKKLGVPVEDFLKVIMCVVNELKQLGPSVKKSFASSMKGFSENETWRAKIAQISDVLVAFIVDSFQRLDEVEQYVNEVDAKALFTYRAMLSKSEIVLFISFIGLIYIIATLEQAILI</sequence>
<feature type="transmembrane region" description="Helical" evidence="1">
    <location>
        <begin position="231"/>
        <end position="252"/>
    </location>
</feature>
<keyword evidence="1" id="KW-0812">Transmembrane</keyword>
<reference evidence="2 3" key="1">
    <citation type="submission" date="2015-08" db="EMBL/GenBank/DDBJ databases">
        <title>The complete genome sequence of Bacillus beveridgei MLTeJB.</title>
        <authorList>
            <person name="Hanson T.E."/>
            <person name="Mesa C."/>
            <person name="Basesman S.M."/>
            <person name="Oremland R.S."/>
        </authorList>
    </citation>
    <scope>NUCLEOTIDE SEQUENCE [LARGE SCALE GENOMIC DNA]</scope>
    <source>
        <strain evidence="2 3">MLTeJB</strain>
    </source>
</reference>
<dbReference type="EMBL" id="CP012502">
    <property type="protein sequence ID" value="AOM84021.1"/>
    <property type="molecule type" value="Genomic_DNA"/>
</dbReference>
<protein>
    <submittedName>
        <fullName evidence="2">Cobalt Transporter</fullName>
    </submittedName>
</protein>
<dbReference type="KEGG" id="bbev:BBEV_2683"/>
<keyword evidence="1" id="KW-0472">Membrane</keyword>
<feature type="transmembrane region" description="Helical" evidence="1">
    <location>
        <begin position="36"/>
        <end position="52"/>
    </location>
</feature>
<feature type="transmembrane region" description="Helical" evidence="1">
    <location>
        <begin position="100"/>
        <end position="119"/>
    </location>
</feature>
<dbReference type="AlphaFoldDB" id="A0A1D7QYD9"/>
<accession>A0A1D7QYD9</accession>
<dbReference type="RefSeq" id="WP_069365940.1">
    <property type="nucleotide sequence ID" value="NZ_CP012502.1"/>
</dbReference>
<name>A0A1D7QYD9_9BACI</name>
<dbReference type="STRING" id="632773.BBEV_2683"/>
<evidence type="ECO:0000256" key="1">
    <source>
        <dbReference type="SAM" id="Phobius"/>
    </source>
</evidence>
<dbReference type="OrthoDB" id="1806713at2"/>
<evidence type="ECO:0000313" key="3">
    <source>
        <dbReference type="Proteomes" id="UP000094463"/>
    </source>
</evidence>
<evidence type="ECO:0000313" key="2">
    <source>
        <dbReference type="EMBL" id="AOM84021.1"/>
    </source>
</evidence>
<feature type="transmembrane region" description="Helical" evidence="1">
    <location>
        <begin position="64"/>
        <end position="88"/>
    </location>
</feature>